<name>A0A7X8TJL8_9MICC</name>
<dbReference type="InterPro" id="IPR045436">
    <property type="entry name" value="DUF6507"/>
</dbReference>
<protein>
    <recommendedName>
        <fullName evidence="3">WXG100 family type VII secretion target</fullName>
    </recommendedName>
</protein>
<accession>A0A7X8TJL8</accession>
<dbReference type="Proteomes" id="UP000523139">
    <property type="component" value="Unassembled WGS sequence"/>
</dbReference>
<sequence length="128" mass="13960">MANTGWNVNPEQVQSVLSDVEEERGELYEKLSGSTLEDIDGNLDWTPEINGPVYAAMGLLLQDQQENLENITNRIEAGILGVANATVSYANGQTDMAGEFNTQLVGAAESGDFAYLEENNQLEFEDQA</sequence>
<organism evidence="1 2">
    <name type="scientific">Nesterenkonia sedimenti</name>
    <dbReference type="NCBI Taxonomy" id="1463632"/>
    <lineage>
        <taxon>Bacteria</taxon>
        <taxon>Bacillati</taxon>
        <taxon>Actinomycetota</taxon>
        <taxon>Actinomycetes</taxon>
        <taxon>Micrococcales</taxon>
        <taxon>Micrococcaceae</taxon>
        <taxon>Nesterenkonia</taxon>
    </lineage>
</organism>
<evidence type="ECO:0008006" key="3">
    <source>
        <dbReference type="Google" id="ProtNLM"/>
    </source>
</evidence>
<dbReference type="EMBL" id="JABAHY010000006">
    <property type="protein sequence ID" value="NLS09981.1"/>
    <property type="molecule type" value="Genomic_DNA"/>
</dbReference>
<comment type="caution">
    <text evidence="1">The sequence shown here is derived from an EMBL/GenBank/DDBJ whole genome shotgun (WGS) entry which is preliminary data.</text>
</comment>
<evidence type="ECO:0000313" key="1">
    <source>
        <dbReference type="EMBL" id="NLS09981.1"/>
    </source>
</evidence>
<keyword evidence="2" id="KW-1185">Reference proteome</keyword>
<evidence type="ECO:0000313" key="2">
    <source>
        <dbReference type="Proteomes" id="UP000523139"/>
    </source>
</evidence>
<reference evidence="1 2" key="1">
    <citation type="submission" date="2020-04" db="EMBL/GenBank/DDBJ databases">
        <title>Nesterenkonia sp. nov., isolated from marine sediment.</title>
        <authorList>
            <person name="Zhang G."/>
        </authorList>
    </citation>
    <scope>NUCLEOTIDE SEQUENCE [LARGE SCALE GENOMIC DNA]</scope>
    <source>
        <strain evidence="1 2">MY13</strain>
    </source>
</reference>
<dbReference type="AlphaFoldDB" id="A0A7X8TJL8"/>
<dbReference type="Pfam" id="PF20117">
    <property type="entry name" value="DUF6507"/>
    <property type="match status" value="1"/>
</dbReference>
<dbReference type="RefSeq" id="WP_168887460.1">
    <property type="nucleotide sequence ID" value="NZ_JABAHY010000006.1"/>
</dbReference>
<gene>
    <name evidence="1" type="ORF">HGQ17_08215</name>
</gene>
<proteinExistence type="predicted"/>